<dbReference type="OrthoDB" id="3188866at2759"/>
<feature type="region of interest" description="Disordered" evidence="1">
    <location>
        <begin position="180"/>
        <end position="216"/>
    </location>
</feature>
<dbReference type="InterPro" id="IPR032675">
    <property type="entry name" value="LRR_dom_sf"/>
</dbReference>
<feature type="compositionally biased region" description="Pro residues" evidence="1">
    <location>
        <begin position="201"/>
        <end position="214"/>
    </location>
</feature>
<dbReference type="STRING" id="50990.A0A4Y7PVP7"/>
<evidence type="ECO:0008006" key="4">
    <source>
        <dbReference type="Google" id="ProtNLM"/>
    </source>
</evidence>
<dbReference type="EMBL" id="ML170199">
    <property type="protein sequence ID" value="TDL19215.1"/>
    <property type="molecule type" value="Genomic_DNA"/>
</dbReference>
<dbReference type="Gene3D" id="3.80.10.10">
    <property type="entry name" value="Ribonuclease Inhibitor"/>
    <property type="match status" value="1"/>
</dbReference>
<evidence type="ECO:0000313" key="2">
    <source>
        <dbReference type="EMBL" id="TDL19215.1"/>
    </source>
</evidence>
<evidence type="ECO:0000256" key="1">
    <source>
        <dbReference type="SAM" id="MobiDB-lite"/>
    </source>
</evidence>
<name>A0A4Y7PVP7_9AGAM</name>
<reference evidence="2 3" key="1">
    <citation type="submission" date="2018-06" db="EMBL/GenBank/DDBJ databases">
        <title>A transcriptomic atlas of mushroom development highlights an independent origin of complex multicellularity.</title>
        <authorList>
            <consortium name="DOE Joint Genome Institute"/>
            <person name="Krizsan K."/>
            <person name="Almasi E."/>
            <person name="Merenyi Z."/>
            <person name="Sahu N."/>
            <person name="Viragh M."/>
            <person name="Koszo T."/>
            <person name="Mondo S."/>
            <person name="Kiss B."/>
            <person name="Balint B."/>
            <person name="Kues U."/>
            <person name="Barry K."/>
            <person name="Hegedus J.C."/>
            <person name="Henrissat B."/>
            <person name="Johnson J."/>
            <person name="Lipzen A."/>
            <person name="Ohm R."/>
            <person name="Nagy I."/>
            <person name="Pangilinan J."/>
            <person name="Yan J."/>
            <person name="Xiong Y."/>
            <person name="Grigoriev I.V."/>
            <person name="Hibbett D.S."/>
            <person name="Nagy L.G."/>
        </authorList>
    </citation>
    <scope>NUCLEOTIDE SEQUENCE [LARGE SCALE GENOMIC DNA]</scope>
    <source>
        <strain evidence="2 3">SZMC22713</strain>
    </source>
</reference>
<organism evidence="2 3">
    <name type="scientific">Rickenella mellea</name>
    <dbReference type="NCBI Taxonomy" id="50990"/>
    <lineage>
        <taxon>Eukaryota</taxon>
        <taxon>Fungi</taxon>
        <taxon>Dikarya</taxon>
        <taxon>Basidiomycota</taxon>
        <taxon>Agaricomycotina</taxon>
        <taxon>Agaricomycetes</taxon>
        <taxon>Hymenochaetales</taxon>
        <taxon>Rickenellaceae</taxon>
        <taxon>Rickenella</taxon>
    </lineage>
</organism>
<protein>
    <recommendedName>
        <fullName evidence="4">F-box domain-containing protein</fullName>
    </recommendedName>
</protein>
<evidence type="ECO:0000313" key="3">
    <source>
        <dbReference type="Proteomes" id="UP000294933"/>
    </source>
</evidence>
<gene>
    <name evidence="2" type="ORF">BD410DRAFT_774241</name>
</gene>
<dbReference type="AlphaFoldDB" id="A0A4Y7PVP7"/>
<proteinExistence type="predicted"/>
<feature type="region of interest" description="Disordered" evidence="1">
    <location>
        <begin position="79"/>
        <end position="103"/>
    </location>
</feature>
<dbReference type="Proteomes" id="UP000294933">
    <property type="component" value="Unassembled WGS sequence"/>
</dbReference>
<accession>A0A4Y7PVP7</accession>
<sequence length="400" mass="44224">MELSKEAYQLIVKFVSSKTDLCVLARVSKAFRPAAERALYNTIYMRDPATTVTLCNLLATSEQRASYVDAITVFARVNDDDNDKDDEDDSEESEEDVGGDGLPEAYWTSLAAALRRTTRLRFLNLHIESAAQGGWILQGCTFQLRAFHCDLTWDGDLAEFLGNQRNLDDLFIADFASATDPSSAPSPSVSPTPLPSTSTSSPPPAPLPAPPPALDPRSLPSLSTLECSFTEAVLALAPGRPLVRLKTCFSRDRLPEKHAELVALLESLSRSSKPLRALDLADSAYTEDFSLAVLAQISRRLPELRYLGTLVLPVGKERLQFFGMLMRLRKLRTIELEVSDWDPAPTPPALRALASELRLYRPSIACVVFVQDFTRTVVRAMNGICVIDAETNSDNLWREM</sequence>
<keyword evidence="3" id="KW-1185">Reference proteome</keyword>
<feature type="compositionally biased region" description="Acidic residues" evidence="1">
    <location>
        <begin position="80"/>
        <end position="98"/>
    </location>
</feature>
<dbReference type="VEuPathDB" id="FungiDB:BD410DRAFT_774241"/>